<dbReference type="PANTHER" id="PTHR34322">
    <property type="entry name" value="TRANSPOSASE, Y1_TNP DOMAIN-CONTAINING"/>
    <property type="match status" value="1"/>
</dbReference>
<comment type="caution">
    <text evidence="2">The sequence shown here is derived from an EMBL/GenBank/DDBJ whole genome shotgun (WGS) entry which is preliminary data.</text>
</comment>
<protein>
    <recommendedName>
        <fullName evidence="1">Transposase IS200-like domain-containing protein</fullName>
    </recommendedName>
</protein>
<dbReference type="InterPro" id="IPR002686">
    <property type="entry name" value="Transposase_17"/>
</dbReference>
<dbReference type="GO" id="GO:0003677">
    <property type="term" value="F:DNA binding"/>
    <property type="evidence" value="ECO:0007669"/>
    <property type="project" value="InterPro"/>
</dbReference>
<reference evidence="2 3" key="1">
    <citation type="submission" date="2019-01" db="EMBL/GenBank/DDBJ databases">
        <title>Spirosoma flava sp. nov., a propanil-degrading bacterium isolated from herbicide-contaminated soil.</title>
        <authorList>
            <person name="Zhang L."/>
            <person name="Jiang J.-D."/>
        </authorList>
    </citation>
    <scope>NUCLEOTIDE SEQUENCE [LARGE SCALE GENOMIC DNA]</scope>
    <source>
        <strain evidence="2 3">TY50</strain>
    </source>
</reference>
<dbReference type="RefSeq" id="WP_129606960.1">
    <property type="nucleotide sequence ID" value="NZ_SBLB01000017.1"/>
</dbReference>
<evidence type="ECO:0000313" key="3">
    <source>
        <dbReference type="Proteomes" id="UP000290407"/>
    </source>
</evidence>
<keyword evidence="3" id="KW-1185">Reference proteome</keyword>
<organism evidence="2 3">
    <name type="scientific">Spirosoma sordidisoli</name>
    <dbReference type="NCBI Taxonomy" id="2502893"/>
    <lineage>
        <taxon>Bacteria</taxon>
        <taxon>Pseudomonadati</taxon>
        <taxon>Bacteroidota</taxon>
        <taxon>Cytophagia</taxon>
        <taxon>Cytophagales</taxon>
        <taxon>Cytophagaceae</taxon>
        <taxon>Spirosoma</taxon>
    </lineage>
</organism>
<dbReference type="SMART" id="SM01321">
    <property type="entry name" value="Y1_Tnp"/>
    <property type="match status" value="1"/>
</dbReference>
<evidence type="ECO:0000313" key="2">
    <source>
        <dbReference type="EMBL" id="RYC66274.1"/>
    </source>
</evidence>
<dbReference type="AlphaFoldDB" id="A0A4Q2UBW8"/>
<dbReference type="SUPFAM" id="SSF143422">
    <property type="entry name" value="Transposase IS200-like"/>
    <property type="match status" value="1"/>
</dbReference>
<dbReference type="Gene3D" id="3.30.70.1290">
    <property type="entry name" value="Transposase IS200-like"/>
    <property type="match status" value="1"/>
</dbReference>
<sequence>MEKLIPLEPGRFYHIYNRGINGTSLFPRPQLYRSFLNDYAYFTEPVFDTYAYCLLNNHFHILVRIKEPHEVDSQRWRTERGWTKLSEPSRLLGHAFNSHAQTVNALTGRTGGLFEGPFHREWVDRDTYFSQLVFYIHSNPLKHGFVSDFTTYPHSSYQSHLSTKPTLLKRQFVLDWFGGHQSYIDFHTGMTREAFSDFLDEKV</sequence>
<accession>A0A4Q2UBW8</accession>
<dbReference type="GO" id="GO:0006313">
    <property type="term" value="P:DNA transposition"/>
    <property type="evidence" value="ECO:0007669"/>
    <property type="project" value="InterPro"/>
</dbReference>
<dbReference type="Proteomes" id="UP000290407">
    <property type="component" value="Unassembled WGS sequence"/>
</dbReference>
<name>A0A4Q2UBW8_9BACT</name>
<dbReference type="PANTHER" id="PTHR34322:SF2">
    <property type="entry name" value="TRANSPOSASE IS200-LIKE DOMAIN-CONTAINING PROTEIN"/>
    <property type="match status" value="1"/>
</dbReference>
<evidence type="ECO:0000259" key="1">
    <source>
        <dbReference type="SMART" id="SM01321"/>
    </source>
</evidence>
<proteinExistence type="predicted"/>
<dbReference type="EMBL" id="SBLB01000017">
    <property type="protein sequence ID" value="RYC66274.1"/>
    <property type="molecule type" value="Genomic_DNA"/>
</dbReference>
<dbReference type="GO" id="GO:0004803">
    <property type="term" value="F:transposase activity"/>
    <property type="evidence" value="ECO:0007669"/>
    <property type="project" value="InterPro"/>
</dbReference>
<dbReference type="InterPro" id="IPR036515">
    <property type="entry name" value="Transposase_17_sf"/>
</dbReference>
<feature type="domain" description="Transposase IS200-like" evidence="1">
    <location>
        <begin position="8"/>
        <end position="139"/>
    </location>
</feature>
<gene>
    <name evidence="2" type="ORF">EQG79_30365</name>
</gene>